<evidence type="ECO:0000313" key="3">
    <source>
        <dbReference type="Proteomes" id="UP000324897"/>
    </source>
</evidence>
<feature type="domain" description="KIB1-4 beta-propeller" evidence="1">
    <location>
        <begin position="31"/>
        <end position="138"/>
    </location>
</feature>
<evidence type="ECO:0000259" key="1">
    <source>
        <dbReference type="Pfam" id="PF03478"/>
    </source>
</evidence>
<dbReference type="PANTHER" id="PTHR33127:SF33">
    <property type="entry name" value="DUF295 DOMAIN-CONTAINING PROTEIN"/>
    <property type="match status" value="1"/>
</dbReference>
<accession>A0A5J9UW36</accession>
<keyword evidence="3" id="KW-1185">Reference proteome</keyword>
<proteinExistence type="predicted"/>
<dbReference type="PANTHER" id="PTHR33127">
    <property type="entry name" value="TRANSMEMBRANE PROTEIN"/>
    <property type="match status" value="1"/>
</dbReference>
<organism evidence="2 3">
    <name type="scientific">Eragrostis curvula</name>
    <name type="common">weeping love grass</name>
    <dbReference type="NCBI Taxonomy" id="38414"/>
    <lineage>
        <taxon>Eukaryota</taxon>
        <taxon>Viridiplantae</taxon>
        <taxon>Streptophyta</taxon>
        <taxon>Embryophyta</taxon>
        <taxon>Tracheophyta</taxon>
        <taxon>Spermatophyta</taxon>
        <taxon>Magnoliopsida</taxon>
        <taxon>Liliopsida</taxon>
        <taxon>Poales</taxon>
        <taxon>Poaceae</taxon>
        <taxon>PACMAD clade</taxon>
        <taxon>Chloridoideae</taxon>
        <taxon>Eragrostideae</taxon>
        <taxon>Eragrostidinae</taxon>
        <taxon>Eragrostis</taxon>
    </lineage>
</organism>
<comment type="caution">
    <text evidence="2">The sequence shown here is derived from an EMBL/GenBank/DDBJ whole genome shotgun (WGS) entry which is preliminary data.</text>
</comment>
<reference evidence="2 3" key="1">
    <citation type="journal article" date="2019" name="Sci. Rep.">
        <title>A high-quality genome of Eragrostis curvula grass provides insights into Poaceae evolution and supports new strategies to enhance forage quality.</title>
        <authorList>
            <person name="Carballo J."/>
            <person name="Santos B.A.C.M."/>
            <person name="Zappacosta D."/>
            <person name="Garbus I."/>
            <person name="Selva J.P."/>
            <person name="Gallo C.A."/>
            <person name="Diaz A."/>
            <person name="Albertini E."/>
            <person name="Caccamo M."/>
            <person name="Echenique V."/>
        </authorList>
    </citation>
    <scope>NUCLEOTIDE SEQUENCE [LARGE SCALE GENOMIC DNA]</scope>
    <source>
        <strain evidence="3">cv. Victoria</strain>
        <tissue evidence="2">Leaf</tissue>
    </source>
</reference>
<sequence>MWYCRVIATDDHHRWKHYSYNIGTPSKRVIPGVAAVLDFPPGIPAGRDWLVESQDRLFLVNICFVDFDADNIADIRVYKLNFTATAWRRVHDIGDTVFLLEDANMAASGPASTLGLKSNQIYFMKNFKEDDADLCVFDLKSGRQEITRVHQQHDLRLYRKPFWIAAPND</sequence>
<dbReference type="OrthoDB" id="683321at2759"/>
<dbReference type="InterPro" id="IPR005174">
    <property type="entry name" value="KIB1-4_b-propeller"/>
</dbReference>
<feature type="non-terminal residue" evidence="2">
    <location>
        <position position="1"/>
    </location>
</feature>
<dbReference type="Proteomes" id="UP000324897">
    <property type="component" value="Chromosome 2"/>
</dbReference>
<dbReference type="Gramene" id="TVU27488">
    <property type="protein sequence ID" value="TVU27488"/>
    <property type="gene ID" value="EJB05_30102"/>
</dbReference>
<evidence type="ECO:0000313" key="2">
    <source>
        <dbReference type="EMBL" id="TVU27488.1"/>
    </source>
</evidence>
<gene>
    <name evidence="2" type="ORF">EJB05_30102</name>
</gene>
<dbReference type="EMBL" id="RWGY01000013">
    <property type="protein sequence ID" value="TVU27488.1"/>
    <property type="molecule type" value="Genomic_DNA"/>
</dbReference>
<protein>
    <recommendedName>
        <fullName evidence="1">KIB1-4 beta-propeller domain-containing protein</fullName>
    </recommendedName>
</protein>
<name>A0A5J9UW36_9POAL</name>
<dbReference type="Pfam" id="PF03478">
    <property type="entry name" value="Beta-prop_KIB1-4"/>
    <property type="match status" value="1"/>
</dbReference>
<dbReference type="AlphaFoldDB" id="A0A5J9UW36"/>